<evidence type="ECO:0000313" key="4">
    <source>
        <dbReference type="EMBL" id="OUJ68603.1"/>
    </source>
</evidence>
<dbReference type="InterPro" id="IPR050680">
    <property type="entry name" value="YpeA/RimI_acetyltransf"/>
</dbReference>
<evidence type="ECO:0000259" key="3">
    <source>
        <dbReference type="PROSITE" id="PS51186"/>
    </source>
</evidence>
<dbReference type="EMBL" id="MTSE01000048">
    <property type="protein sequence ID" value="OUJ68603.1"/>
    <property type="molecule type" value="Genomic_DNA"/>
</dbReference>
<protein>
    <recommendedName>
        <fullName evidence="3">N-acetyltransferase domain-containing protein</fullName>
    </recommendedName>
</protein>
<feature type="domain" description="N-acetyltransferase" evidence="3">
    <location>
        <begin position="1"/>
        <end position="115"/>
    </location>
</feature>
<dbReference type="SUPFAM" id="SSF55729">
    <property type="entry name" value="Acyl-CoA N-acyltransferases (Nat)"/>
    <property type="match status" value="1"/>
</dbReference>
<dbReference type="PANTHER" id="PTHR43420">
    <property type="entry name" value="ACETYLTRANSFERASE"/>
    <property type="match status" value="1"/>
</dbReference>
<keyword evidence="2" id="KW-0012">Acyltransferase</keyword>
<proteinExistence type="predicted"/>
<dbReference type="GO" id="GO:0016747">
    <property type="term" value="F:acyltransferase activity, transferring groups other than amino-acyl groups"/>
    <property type="evidence" value="ECO:0007669"/>
    <property type="project" value="InterPro"/>
</dbReference>
<dbReference type="Proteomes" id="UP000194873">
    <property type="component" value="Unassembled WGS sequence"/>
</dbReference>
<name>A0A243W5F0_9BACT</name>
<organism evidence="4 5">
    <name type="scientific">Hymenobacter crusticola</name>
    <dbReference type="NCBI Taxonomy" id="1770526"/>
    <lineage>
        <taxon>Bacteria</taxon>
        <taxon>Pseudomonadati</taxon>
        <taxon>Bacteroidota</taxon>
        <taxon>Cytophagia</taxon>
        <taxon>Cytophagales</taxon>
        <taxon>Hymenobacteraceae</taxon>
        <taxon>Hymenobacter</taxon>
    </lineage>
</organism>
<evidence type="ECO:0000256" key="2">
    <source>
        <dbReference type="ARBA" id="ARBA00023315"/>
    </source>
</evidence>
<keyword evidence="1" id="KW-0808">Transferase</keyword>
<dbReference type="Pfam" id="PF00583">
    <property type="entry name" value="Acetyltransf_1"/>
    <property type="match status" value="1"/>
</dbReference>
<dbReference type="Gene3D" id="3.40.630.30">
    <property type="match status" value="1"/>
</dbReference>
<evidence type="ECO:0000256" key="1">
    <source>
        <dbReference type="ARBA" id="ARBA00022679"/>
    </source>
</evidence>
<keyword evidence="5" id="KW-1185">Reference proteome</keyword>
<dbReference type="InterPro" id="IPR000182">
    <property type="entry name" value="GNAT_dom"/>
</dbReference>
<gene>
    <name evidence="4" type="ORF">BXP70_27795</name>
</gene>
<reference evidence="4 5" key="1">
    <citation type="submission" date="2017-01" db="EMBL/GenBank/DDBJ databases">
        <title>A new Hymenobacter.</title>
        <authorList>
            <person name="Liang Y."/>
            <person name="Feng F."/>
        </authorList>
    </citation>
    <scope>NUCLEOTIDE SEQUENCE [LARGE SCALE GENOMIC DNA]</scope>
    <source>
        <strain evidence="4">MIMBbqt21</strain>
    </source>
</reference>
<dbReference type="AlphaFoldDB" id="A0A243W5F0"/>
<dbReference type="PROSITE" id="PS51186">
    <property type="entry name" value="GNAT"/>
    <property type="match status" value="1"/>
</dbReference>
<sequence>MKEVVVVDLITTVKFFLLDVDKPQDDRMLASCQVTDWEQLGGWVQLVHVNPNCRRQGYGRLLLQEMLAYAREADKTGLGLAVRKHNKAAYQLYKSLGFVGCYVHGQDIIMTIHLGHQEGGQGSG</sequence>
<dbReference type="InterPro" id="IPR016181">
    <property type="entry name" value="Acyl_CoA_acyltransferase"/>
</dbReference>
<comment type="caution">
    <text evidence="4">The sequence shown here is derived from an EMBL/GenBank/DDBJ whole genome shotgun (WGS) entry which is preliminary data.</text>
</comment>
<evidence type="ECO:0000313" key="5">
    <source>
        <dbReference type="Proteomes" id="UP000194873"/>
    </source>
</evidence>
<accession>A0A243W5F0</accession>
<dbReference type="CDD" id="cd04301">
    <property type="entry name" value="NAT_SF"/>
    <property type="match status" value="1"/>
</dbReference>